<evidence type="ECO:0000313" key="1">
    <source>
        <dbReference type="EMBL" id="ACB39968.1"/>
    </source>
</evidence>
<keyword evidence="2" id="KW-1185">Reference proteome</keyword>
<dbReference type="STRING" id="444157.Tneu_1037"/>
<name>B1YDV5_PYRNV</name>
<dbReference type="KEGG" id="tne:Tneu_1037"/>
<protein>
    <submittedName>
        <fullName evidence="1">Uncharacterized protein</fullName>
    </submittedName>
</protein>
<evidence type="ECO:0000313" key="2">
    <source>
        <dbReference type="Proteomes" id="UP000001694"/>
    </source>
</evidence>
<dbReference type="Proteomes" id="UP000001694">
    <property type="component" value="Chromosome"/>
</dbReference>
<reference evidence="1" key="1">
    <citation type="submission" date="2008-03" db="EMBL/GenBank/DDBJ databases">
        <title>Complete sequence of Thermoproteus neutrophilus V24Sta.</title>
        <authorList>
            <consortium name="US DOE Joint Genome Institute"/>
            <person name="Copeland A."/>
            <person name="Lucas S."/>
            <person name="Lapidus A."/>
            <person name="Glavina del Rio T."/>
            <person name="Dalin E."/>
            <person name="Tice H."/>
            <person name="Bruce D."/>
            <person name="Goodwin L."/>
            <person name="Pitluck S."/>
            <person name="Sims D."/>
            <person name="Brettin T."/>
            <person name="Detter J.C."/>
            <person name="Han C."/>
            <person name="Kuske C.R."/>
            <person name="Schmutz J."/>
            <person name="Larimer F."/>
            <person name="Land M."/>
            <person name="Hauser L."/>
            <person name="Kyrpides N."/>
            <person name="Mikhailova N."/>
            <person name="Biddle J.F."/>
            <person name="Zhang Z."/>
            <person name="Fitz-Gibbon S.T."/>
            <person name="Lowe T.M."/>
            <person name="Saltikov C."/>
            <person name="House C.H."/>
            <person name="Richardson P."/>
        </authorList>
    </citation>
    <scope>NUCLEOTIDE SEQUENCE [LARGE SCALE GENOMIC DNA]</scope>
    <source>
        <strain evidence="1">V24Sta</strain>
    </source>
</reference>
<dbReference type="HOGENOM" id="CLU_2340303_0_0_2"/>
<gene>
    <name evidence="1" type="ordered locus">Tneu_1037</name>
</gene>
<dbReference type="eggNOG" id="arCOG06988">
    <property type="taxonomic scope" value="Archaea"/>
</dbReference>
<proteinExistence type="predicted"/>
<dbReference type="EMBL" id="CP001014">
    <property type="protein sequence ID" value="ACB39968.1"/>
    <property type="molecule type" value="Genomic_DNA"/>
</dbReference>
<accession>B1YDV5</accession>
<sequence>MLINGPISLSVYVVSNLDADIYQTRDFYWSSNYEPAAAPRAAPQPEVRIVGDTLIIRRWEEPPAATVAGLAEVVVYLDGDGRIYNLEVEFLKFYSEKGREALQRARW</sequence>
<organism evidence="1 2">
    <name type="scientific">Pyrobaculum neutrophilum (strain DSM 2338 / JCM 9278 / NBRC 100436 / V24Sta)</name>
    <name type="common">Thermoproteus neutrophilus</name>
    <dbReference type="NCBI Taxonomy" id="444157"/>
    <lineage>
        <taxon>Archaea</taxon>
        <taxon>Thermoproteota</taxon>
        <taxon>Thermoprotei</taxon>
        <taxon>Thermoproteales</taxon>
        <taxon>Thermoproteaceae</taxon>
        <taxon>Pyrobaculum</taxon>
    </lineage>
</organism>
<dbReference type="AlphaFoldDB" id="B1YDV5"/>